<dbReference type="InterPro" id="IPR016186">
    <property type="entry name" value="C-type_lectin-like/link_sf"/>
</dbReference>
<evidence type="ECO:0000256" key="1">
    <source>
        <dbReference type="SAM" id="SignalP"/>
    </source>
</evidence>
<protein>
    <recommendedName>
        <fullName evidence="2">C-type lectin domain-containing protein</fullName>
    </recommendedName>
</protein>
<gene>
    <name evidence="3" type="ORF">MNOR_LOCUS34091</name>
</gene>
<keyword evidence="4" id="KW-1185">Reference proteome</keyword>
<dbReference type="PANTHER" id="PTHR22801">
    <property type="entry name" value="LITHOSTATHINE"/>
    <property type="match status" value="1"/>
</dbReference>
<feature type="chain" id="PRO_5043539511" description="C-type lectin domain-containing protein" evidence="1">
    <location>
        <begin position="16"/>
        <end position="243"/>
    </location>
</feature>
<dbReference type="Proteomes" id="UP001497623">
    <property type="component" value="Unassembled WGS sequence"/>
</dbReference>
<dbReference type="InterPro" id="IPR001304">
    <property type="entry name" value="C-type_lectin-like"/>
</dbReference>
<proteinExistence type="predicted"/>
<dbReference type="PROSITE" id="PS50041">
    <property type="entry name" value="C_TYPE_LECTIN_2"/>
    <property type="match status" value="1"/>
</dbReference>
<comment type="caution">
    <text evidence="3">The sequence shown here is derived from an EMBL/GenBank/DDBJ whole genome shotgun (WGS) entry which is preliminary data.</text>
</comment>
<dbReference type="Gene3D" id="3.10.100.10">
    <property type="entry name" value="Mannose-Binding Protein A, subunit A"/>
    <property type="match status" value="1"/>
</dbReference>
<name>A0AAV2SB30_MEGNR</name>
<evidence type="ECO:0000313" key="4">
    <source>
        <dbReference type="Proteomes" id="UP001497623"/>
    </source>
</evidence>
<feature type="signal peptide" evidence="1">
    <location>
        <begin position="1"/>
        <end position="15"/>
    </location>
</feature>
<evidence type="ECO:0000313" key="3">
    <source>
        <dbReference type="EMBL" id="CAL4171245.1"/>
    </source>
</evidence>
<dbReference type="Pfam" id="PF00059">
    <property type="entry name" value="Lectin_C"/>
    <property type="match status" value="1"/>
</dbReference>
<dbReference type="PANTHER" id="PTHR22801:SF63">
    <property type="entry name" value="C-TYPE LECTIN DOMAIN-CONTAINING PROTEIN"/>
    <property type="match status" value="1"/>
</dbReference>
<accession>A0AAV2SB30</accession>
<dbReference type="AlphaFoldDB" id="A0AAV2SB30"/>
<reference evidence="3 4" key="1">
    <citation type="submission" date="2024-05" db="EMBL/GenBank/DDBJ databases">
        <authorList>
            <person name="Wallberg A."/>
        </authorList>
    </citation>
    <scope>NUCLEOTIDE SEQUENCE [LARGE SCALE GENOMIC DNA]</scope>
</reference>
<organism evidence="3 4">
    <name type="scientific">Meganyctiphanes norvegica</name>
    <name type="common">Northern krill</name>
    <name type="synonym">Thysanopoda norvegica</name>
    <dbReference type="NCBI Taxonomy" id="48144"/>
    <lineage>
        <taxon>Eukaryota</taxon>
        <taxon>Metazoa</taxon>
        <taxon>Ecdysozoa</taxon>
        <taxon>Arthropoda</taxon>
        <taxon>Crustacea</taxon>
        <taxon>Multicrustacea</taxon>
        <taxon>Malacostraca</taxon>
        <taxon>Eumalacostraca</taxon>
        <taxon>Eucarida</taxon>
        <taxon>Euphausiacea</taxon>
        <taxon>Euphausiidae</taxon>
        <taxon>Meganyctiphanes</taxon>
    </lineage>
</organism>
<keyword evidence="1" id="KW-0732">Signal</keyword>
<dbReference type="InterPro" id="IPR016187">
    <property type="entry name" value="CTDL_fold"/>
</dbReference>
<feature type="non-terminal residue" evidence="3">
    <location>
        <position position="1"/>
    </location>
</feature>
<dbReference type="SUPFAM" id="SSF56436">
    <property type="entry name" value="C-type lectin-like"/>
    <property type="match status" value="1"/>
</dbReference>
<sequence length="243" mass="27133">LFLLSVIYLAFTVNCMNVTYMGTTYKKAAGEKLTGTERLHAEVQNALQCGKVCTKEGGLCKGFFVTSTLDGGLYCTFMEDITGTEEDNSADYWIPCSNGLIPVRGQCQAVCAEGFTAVMGKCLQFNIEWVSYADANTTCASRNARLAILKDFEQESTYVEELKTAQISYWLYYWIGATYKDEAGKWVWSTGEILDWTNQEGSQGTGHCLEYNPGNDIIPISPKEPRYYALSCQQTKSYICEAF</sequence>
<evidence type="ECO:0000259" key="2">
    <source>
        <dbReference type="PROSITE" id="PS50041"/>
    </source>
</evidence>
<dbReference type="CDD" id="cd00037">
    <property type="entry name" value="CLECT"/>
    <property type="match status" value="1"/>
</dbReference>
<feature type="domain" description="C-type lectin" evidence="2">
    <location>
        <begin position="118"/>
        <end position="241"/>
    </location>
</feature>
<dbReference type="InterPro" id="IPR050801">
    <property type="entry name" value="Ca-Dep_Lectins_ImmuneDev"/>
</dbReference>
<dbReference type="EMBL" id="CAXKWB010051277">
    <property type="protein sequence ID" value="CAL4171245.1"/>
    <property type="molecule type" value="Genomic_DNA"/>
</dbReference>
<dbReference type="SMART" id="SM00034">
    <property type="entry name" value="CLECT"/>
    <property type="match status" value="1"/>
</dbReference>